<dbReference type="PANTHER" id="PTHR31425">
    <property type="entry name" value="PHOSPHORIBOSYLANTHRANILATE TRANSFERASE ISOFORM 1"/>
    <property type="match status" value="1"/>
</dbReference>
<dbReference type="AlphaFoldDB" id="A0A699IH56"/>
<gene>
    <name evidence="1" type="ORF">Tci_526196</name>
</gene>
<dbReference type="EMBL" id="BKCJ010291651">
    <property type="protein sequence ID" value="GEZ54223.1"/>
    <property type="molecule type" value="Genomic_DNA"/>
</dbReference>
<dbReference type="InterPro" id="IPR047259">
    <property type="entry name" value="QUIRKY-like"/>
</dbReference>
<organism evidence="1">
    <name type="scientific">Tanacetum cinerariifolium</name>
    <name type="common">Dalmatian daisy</name>
    <name type="synonym">Chrysanthemum cinerariifolium</name>
    <dbReference type="NCBI Taxonomy" id="118510"/>
    <lineage>
        <taxon>Eukaryota</taxon>
        <taxon>Viridiplantae</taxon>
        <taxon>Streptophyta</taxon>
        <taxon>Embryophyta</taxon>
        <taxon>Tracheophyta</taxon>
        <taxon>Spermatophyta</taxon>
        <taxon>Magnoliopsida</taxon>
        <taxon>eudicotyledons</taxon>
        <taxon>Gunneridae</taxon>
        <taxon>Pentapetalae</taxon>
        <taxon>asterids</taxon>
        <taxon>campanulids</taxon>
        <taxon>Asterales</taxon>
        <taxon>Asteraceae</taxon>
        <taxon>Asteroideae</taxon>
        <taxon>Anthemideae</taxon>
        <taxon>Anthemidinae</taxon>
        <taxon>Tanacetum</taxon>
    </lineage>
</organism>
<sequence>MTISGEEGDERAPGLQALIVAEPLILSIEDRVVPNKDDVLGRCMLSLQYVDQRLDHKAINTRRFNLEKHVMVVEGEKKKEVKFVLSSKDLDWC</sequence>
<evidence type="ECO:0000313" key="1">
    <source>
        <dbReference type="EMBL" id="GEZ54223.1"/>
    </source>
</evidence>
<accession>A0A699IH56</accession>
<name>A0A699IH56_TANCI</name>
<comment type="caution">
    <text evidence="1">The sequence shown here is derived from an EMBL/GenBank/DDBJ whole genome shotgun (WGS) entry which is preliminary data.</text>
</comment>
<dbReference type="PANTHER" id="PTHR31425:SF50">
    <property type="entry name" value="FT-INTERACTING PROTEIN 3-RELATED"/>
    <property type="match status" value="1"/>
</dbReference>
<proteinExistence type="predicted"/>
<reference evidence="1" key="1">
    <citation type="journal article" date="2019" name="Sci. Rep.">
        <title>Draft genome of Tanacetum cinerariifolium, the natural source of mosquito coil.</title>
        <authorList>
            <person name="Yamashiro T."/>
            <person name="Shiraishi A."/>
            <person name="Satake H."/>
            <person name="Nakayama K."/>
        </authorList>
    </citation>
    <scope>NUCLEOTIDE SEQUENCE</scope>
</reference>
<protein>
    <submittedName>
        <fullName evidence="1">FT-interacting protein 1-like</fullName>
    </submittedName>
</protein>